<feature type="transmembrane region" description="Helical" evidence="4">
    <location>
        <begin position="310"/>
        <end position="331"/>
    </location>
</feature>
<dbReference type="AlphaFoldDB" id="A0A365N4L5"/>
<evidence type="ECO:0000256" key="2">
    <source>
        <dbReference type="ARBA" id="ARBA00022553"/>
    </source>
</evidence>
<dbReference type="GO" id="GO:0043041">
    <property type="term" value="P:amino acid activation for nonribosomal peptide biosynthetic process"/>
    <property type="evidence" value="ECO:0007669"/>
    <property type="project" value="TreeGrafter"/>
</dbReference>
<dbReference type="SUPFAM" id="SSF56801">
    <property type="entry name" value="Acetyl-CoA synthetase-like"/>
    <property type="match status" value="1"/>
</dbReference>
<comment type="caution">
    <text evidence="6">The sequence shown here is derived from an EMBL/GenBank/DDBJ whole genome shotgun (WGS) entry which is preliminary data.</text>
</comment>
<keyword evidence="4" id="KW-1133">Transmembrane helix</keyword>
<evidence type="ECO:0000256" key="3">
    <source>
        <dbReference type="ARBA" id="ARBA00022598"/>
    </source>
</evidence>
<dbReference type="GO" id="GO:0044550">
    <property type="term" value="P:secondary metabolite biosynthetic process"/>
    <property type="evidence" value="ECO:0007669"/>
    <property type="project" value="TreeGrafter"/>
</dbReference>
<dbReference type="EMBL" id="PKMI01000021">
    <property type="protein sequence ID" value="RBA15632.1"/>
    <property type="molecule type" value="Genomic_DNA"/>
</dbReference>
<evidence type="ECO:0000256" key="1">
    <source>
        <dbReference type="ARBA" id="ARBA00022450"/>
    </source>
</evidence>
<evidence type="ECO:0000313" key="7">
    <source>
        <dbReference type="Proteomes" id="UP000251714"/>
    </source>
</evidence>
<keyword evidence="2" id="KW-0597">Phosphoprotein</keyword>
<proteinExistence type="predicted"/>
<dbReference type="Gene3D" id="3.30.300.30">
    <property type="match status" value="1"/>
</dbReference>
<dbReference type="Gene3D" id="3.40.50.12780">
    <property type="entry name" value="N-terminal domain of ligase-like"/>
    <property type="match status" value="1"/>
</dbReference>
<dbReference type="InterPro" id="IPR045851">
    <property type="entry name" value="AMP-bd_C_sf"/>
</dbReference>
<dbReference type="InterPro" id="IPR000873">
    <property type="entry name" value="AMP-dep_synth/lig_dom"/>
</dbReference>
<reference evidence="6 7" key="1">
    <citation type="submission" date="2017-12" db="EMBL/GenBank/DDBJ databases">
        <title>Genome sequence of the mycotoxigenic crop pathogen Fusarium proliferatum, strain ITEM 2341 from Date Palm.</title>
        <authorList>
            <person name="Almiman B.F."/>
            <person name="Shittu T.A."/>
            <person name="Muthumeenakshi S."/>
            <person name="Baroncelli R."/>
            <person name="Sreenivasaprasada S."/>
        </authorList>
    </citation>
    <scope>NUCLEOTIDE SEQUENCE [LARGE SCALE GENOMIC DNA]</scope>
    <source>
        <strain evidence="6 7">ITEM 2341</strain>
    </source>
</reference>
<accession>A0A365N4L5</accession>
<evidence type="ECO:0000259" key="5">
    <source>
        <dbReference type="Pfam" id="PF00501"/>
    </source>
</evidence>
<dbReference type="Pfam" id="PF00501">
    <property type="entry name" value="AMP-binding"/>
    <property type="match status" value="1"/>
</dbReference>
<keyword evidence="3" id="KW-0436">Ligase</keyword>
<evidence type="ECO:0000313" key="6">
    <source>
        <dbReference type="EMBL" id="RBA15632.1"/>
    </source>
</evidence>
<sequence>MAIEMIDGKVLACNLDAFAGRDTKSTDINEQAIERPSAVPSAVTLEAAWSVTLRLYTGLDHVSFGSLAQDGTVATRICNFRAHDTLEDIHANVRLCDYSDDTVCHYNTAIIYKLDENGGNKVSELIPRGIVVSVTGVPHHEVTGILQFASYTLDVCMVDVFTELLHGGTLCIHSEEERMTGPQEYISRTQPNWAALTPTVARVLDPTLSARSIRKLLLVGEMVRESEIAEWTDPGVQVYNVYGPAENNLITTAAKAIRGRASSVGTGINTHTPHLTPGYLNDPERTASSFFEDPSWIPDMIEKKPFSRRFYRSLISFVTALMVCYITLGAWTPKSCLSHNAAVLVPEAGPIKNKLTAVLEGAGSPGQPPAVSPCDPGVAPHVQQALRDNLPSYMCPPTWISVKHLPLSSSGKLDRKVLTNKLETLCHEEYLGLILDHAQDEDDQHGHEDDNCRRILREGCIQVLNIPVERIAISKAFAAHGGDSITAIHVSSLMKWTQTLLVSFK</sequence>
<organism evidence="6 7">
    <name type="scientific">Gibberella intermedia</name>
    <name type="common">Bulb rot disease fungus</name>
    <name type="synonym">Fusarium proliferatum</name>
    <dbReference type="NCBI Taxonomy" id="948311"/>
    <lineage>
        <taxon>Eukaryota</taxon>
        <taxon>Fungi</taxon>
        <taxon>Dikarya</taxon>
        <taxon>Ascomycota</taxon>
        <taxon>Pezizomycotina</taxon>
        <taxon>Sordariomycetes</taxon>
        <taxon>Hypocreomycetidae</taxon>
        <taxon>Hypocreales</taxon>
        <taxon>Nectriaceae</taxon>
        <taxon>Fusarium</taxon>
        <taxon>Fusarium fujikuroi species complex</taxon>
    </lineage>
</organism>
<gene>
    <name evidence="6" type="ORF">FPRO05_12239</name>
</gene>
<keyword evidence="4" id="KW-0472">Membrane</keyword>
<dbReference type="GO" id="GO:0005737">
    <property type="term" value="C:cytoplasm"/>
    <property type="evidence" value="ECO:0007669"/>
    <property type="project" value="TreeGrafter"/>
</dbReference>
<evidence type="ECO:0000256" key="4">
    <source>
        <dbReference type="SAM" id="Phobius"/>
    </source>
</evidence>
<dbReference type="InterPro" id="IPR042099">
    <property type="entry name" value="ANL_N_sf"/>
</dbReference>
<dbReference type="PANTHER" id="PTHR45527:SF16">
    <property type="entry name" value="NONRIBOSOMAL PEPTIDE SYNTHASE ATNA-RELATED"/>
    <property type="match status" value="1"/>
</dbReference>
<dbReference type="Proteomes" id="UP000251714">
    <property type="component" value="Unassembled WGS sequence"/>
</dbReference>
<keyword evidence="1" id="KW-0596">Phosphopantetheine</keyword>
<feature type="domain" description="AMP-dependent synthetase/ligase" evidence="5">
    <location>
        <begin position="144"/>
        <end position="266"/>
    </location>
</feature>
<dbReference type="GO" id="GO:0031177">
    <property type="term" value="F:phosphopantetheine binding"/>
    <property type="evidence" value="ECO:0007669"/>
    <property type="project" value="TreeGrafter"/>
</dbReference>
<protein>
    <recommendedName>
        <fullName evidence="5">AMP-dependent synthetase/ligase domain-containing protein</fullName>
    </recommendedName>
</protein>
<keyword evidence="4" id="KW-0812">Transmembrane</keyword>
<dbReference type="PANTHER" id="PTHR45527">
    <property type="entry name" value="NONRIBOSOMAL PEPTIDE SYNTHETASE"/>
    <property type="match status" value="1"/>
</dbReference>
<dbReference type="GO" id="GO:0016874">
    <property type="term" value="F:ligase activity"/>
    <property type="evidence" value="ECO:0007669"/>
    <property type="project" value="UniProtKB-KW"/>
</dbReference>
<name>A0A365N4L5_GIBIN</name>